<dbReference type="AlphaFoldDB" id="A0A5P3ADR8"/>
<organism evidence="1 2">
    <name type="scientific">Roseovarius indicus</name>
    <dbReference type="NCBI Taxonomy" id="540747"/>
    <lineage>
        <taxon>Bacteria</taxon>
        <taxon>Pseudomonadati</taxon>
        <taxon>Pseudomonadota</taxon>
        <taxon>Alphaproteobacteria</taxon>
        <taxon>Rhodobacterales</taxon>
        <taxon>Roseobacteraceae</taxon>
        <taxon>Roseovarius</taxon>
    </lineage>
</organism>
<name>A0A5P3ADR8_9RHOB</name>
<sequence length="198" mass="22301">MPPFDKCSWSMSNKDEQLKRVRAATAEELRRMARTYDWSKNPEAVLGWMMAQKGMDLSSALVVFFNGDPGRFNYLSKKDVPQEFRGAARVLDNICLRMNSGFYRVRAGQKLPARAKLDAWLDYQRADRAEGRRGRWILDEGIIEAALIGKRQPPLAEEPADIDAIRPLQGPGAVQGFIAELIGPGLGARLQRMLPRRG</sequence>
<protein>
    <submittedName>
        <fullName evidence="1">Uncharacterized protein</fullName>
    </submittedName>
</protein>
<proteinExistence type="predicted"/>
<gene>
    <name evidence="1" type="ORF">RIdsm_03298</name>
</gene>
<reference evidence="1 2" key="1">
    <citation type="submission" date="2018-08" db="EMBL/GenBank/DDBJ databases">
        <title>Genetic Globetrotter - A new plasmid hitch-hiking vast phylogenetic and geographic distances.</title>
        <authorList>
            <person name="Vollmers J."/>
            <person name="Petersen J."/>
        </authorList>
    </citation>
    <scope>NUCLEOTIDE SEQUENCE [LARGE SCALE GENOMIC DNA]</scope>
    <source>
        <strain evidence="1 2">DSM 26383</strain>
    </source>
</reference>
<dbReference type="EMBL" id="CP031598">
    <property type="protein sequence ID" value="QEW27482.1"/>
    <property type="molecule type" value="Genomic_DNA"/>
</dbReference>
<dbReference type="Proteomes" id="UP000325785">
    <property type="component" value="Chromosome"/>
</dbReference>
<dbReference type="KEGG" id="rid:RIdsm_03298"/>
<evidence type="ECO:0000313" key="1">
    <source>
        <dbReference type="EMBL" id="QEW27482.1"/>
    </source>
</evidence>
<accession>A0A5P3ADR8</accession>
<evidence type="ECO:0000313" key="2">
    <source>
        <dbReference type="Proteomes" id="UP000325785"/>
    </source>
</evidence>